<dbReference type="CDD" id="cd09136">
    <property type="entry name" value="PLDc_PSS_G_neg_2"/>
    <property type="match status" value="1"/>
</dbReference>
<dbReference type="PROSITE" id="PS50035">
    <property type="entry name" value="PLD"/>
    <property type="match status" value="1"/>
</dbReference>
<keyword evidence="2" id="KW-0444">Lipid biosynthesis</keyword>
<dbReference type="SMART" id="SM00155">
    <property type="entry name" value="PLDc"/>
    <property type="match status" value="2"/>
</dbReference>
<dbReference type="InterPro" id="IPR025202">
    <property type="entry name" value="PLD-like_dom"/>
</dbReference>
<dbReference type="Proteomes" id="UP000815846">
    <property type="component" value="Unassembled WGS sequence"/>
</dbReference>
<sequence>MQEIIIDGSDVEFFTTPKAYKQQLLLLIESARQRIFITALYLQDDDAGREILHALYQAKANFPKLEINIFVDANRAQRGLIGEKASLGNRALYMQLAQDYPQTINIYGVAVKRKEVFGVLHLKGMVFDDTLFYTGASINDIYLHQGERYRLDRYCTINSKSLTDSFCHYLVETFIDSELAPLLNQDFKPDAQQQKKNLIALKLQLKKSHYVVPPQASLNQSKSLENKVFITPLVGFGRRKNELNQATRDLIQKANKNIIIFTPYFNLPHSLARDVVKALKRGVKTTIIVGDKTANDFFIAKEENFSTIGIVPYVYEMLLQRFVKRYQNFIDKGLLNVHLWKDNDNSFHLKGVRVDDRYHLITGSNLNPRAWALDLENGLLIDDVGKSLLQSTNNELVGILANTTKVTNYLEIESVADYPEKPQKLLKKIRAVQIDRVLKRFL</sequence>
<comment type="similarity">
    <text evidence="1">Belongs to the CDP-alcohol phosphatidyltransferase class-II family.</text>
</comment>
<evidence type="ECO:0000256" key="5">
    <source>
        <dbReference type="ARBA" id="ARBA00023098"/>
    </source>
</evidence>
<keyword evidence="10" id="KW-1185">Reference proteome</keyword>
<protein>
    <submittedName>
        <fullName evidence="9">CDP-diacylglycerol--serine O-phosphatidyltransferase</fullName>
        <ecNumber evidence="9">2.7.8.8</ecNumber>
    </submittedName>
</protein>
<dbReference type="RefSeq" id="WP_101342788.1">
    <property type="nucleotide sequence ID" value="NZ_PJAI02000034.1"/>
</dbReference>
<dbReference type="EMBL" id="PJAI02000034">
    <property type="protein sequence ID" value="TYK64260.1"/>
    <property type="molecule type" value="Genomic_DNA"/>
</dbReference>
<dbReference type="Gene3D" id="3.30.870.10">
    <property type="entry name" value="Endonuclease Chain A"/>
    <property type="match status" value="2"/>
</dbReference>
<dbReference type="PIRSF" id="PIRSF000850">
    <property type="entry name" value="Phospholipase_D_PSS"/>
    <property type="match status" value="1"/>
</dbReference>
<evidence type="ECO:0000256" key="4">
    <source>
        <dbReference type="ARBA" id="ARBA00022737"/>
    </source>
</evidence>
<evidence type="ECO:0000256" key="7">
    <source>
        <dbReference type="ARBA" id="ARBA00023264"/>
    </source>
</evidence>
<evidence type="ECO:0000313" key="10">
    <source>
        <dbReference type="Proteomes" id="UP000815846"/>
    </source>
</evidence>
<keyword evidence="7" id="KW-1208">Phospholipid metabolism</keyword>
<keyword evidence="6" id="KW-0594">Phospholipid biosynthesis</keyword>
<gene>
    <name evidence="9" type="primary">pssA</name>
    <name evidence="9" type="ORF">CWS31_016650</name>
</gene>
<reference evidence="9 10" key="1">
    <citation type="submission" date="2019-08" db="EMBL/GenBank/DDBJ databases">
        <title>Microbe sample from Colwellia echini.</title>
        <authorList>
            <person name="Christiansen L."/>
            <person name="Pathiraja D."/>
            <person name="Schultz-Johansen M."/>
            <person name="Choi I.-G."/>
            <person name="Stougaard P."/>
        </authorList>
    </citation>
    <scope>NUCLEOTIDE SEQUENCE [LARGE SCALE GENOMIC DNA]</scope>
    <source>
        <strain evidence="9 10">A3</strain>
    </source>
</reference>
<dbReference type="InterPro" id="IPR001736">
    <property type="entry name" value="PLipase_D/transphosphatidylase"/>
</dbReference>
<evidence type="ECO:0000313" key="9">
    <source>
        <dbReference type="EMBL" id="TYK64260.1"/>
    </source>
</evidence>
<dbReference type="EC" id="2.7.8.8" evidence="9"/>
<comment type="caution">
    <text evidence="9">The sequence shown here is derived from an EMBL/GenBank/DDBJ whole genome shotgun (WGS) entry which is preliminary data.</text>
</comment>
<keyword evidence="5" id="KW-0443">Lipid metabolism</keyword>
<evidence type="ECO:0000256" key="6">
    <source>
        <dbReference type="ARBA" id="ARBA00023209"/>
    </source>
</evidence>
<name>A0ABY3MST6_9GAMM</name>
<dbReference type="GO" id="GO:0003882">
    <property type="term" value="F:CDP-diacylglycerol-serine O-phosphatidyltransferase activity"/>
    <property type="evidence" value="ECO:0007669"/>
    <property type="project" value="UniProtKB-EC"/>
</dbReference>
<dbReference type="CDD" id="cd09134">
    <property type="entry name" value="PLDc_PSS_G_neg_1"/>
    <property type="match status" value="1"/>
</dbReference>
<dbReference type="Pfam" id="PF13091">
    <property type="entry name" value="PLDc_2"/>
    <property type="match status" value="2"/>
</dbReference>
<organism evidence="9 10">
    <name type="scientific">Colwellia echini</name>
    <dbReference type="NCBI Taxonomy" id="1982103"/>
    <lineage>
        <taxon>Bacteria</taxon>
        <taxon>Pseudomonadati</taxon>
        <taxon>Pseudomonadota</taxon>
        <taxon>Gammaproteobacteria</taxon>
        <taxon>Alteromonadales</taxon>
        <taxon>Colwelliaceae</taxon>
        <taxon>Colwellia</taxon>
    </lineage>
</organism>
<dbReference type="NCBIfam" id="NF006946">
    <property type="entry name" value="PRK09428.1"/>
    <property type="match status" value="1"/>
</dbReference>
<dbReference type="PANTHER" id="PTHR12586">
    <property type="entry name" value="CDP-DIACYLGLYCEROL--SERINE O-PHOSPHATIDYLTRANSFERASE"/>
    <property type="match status" value="1"/>
</dbReference>
<proteinExistence type="inferred from homology"/>
<dbReference type="InterPro" id="IPR016270">
    <property type="entry name" value="PGS1"/>
</dbReference>
<accession>A0ABY3MST6</accession>
<evidence type="ECO:0000259" key="8">
    <source>
        <dbReference type="PROSITE" id="PS50035"/>
    </source>
</evidence>
<evidence type="ECO:0000256" key="3">
    <source>
        <dbReference type="ARBA" id="ARBA00022679"/>
    </source>
</evidence>
<dbReference type="PANTHER" id="PTHR12586:SF1">
    <property type="entry name" value="CDP-DIACYLGLYCEROL--GLYCEROL-3-PHOSPHATE 3-PHOSPHATIDYLTRANSFERASE, MITOCHONDRIAL"/>
    <property type="match status" value="1"/>
</dbReference>
<keyword evidence="4" id="KW-0677">Repeat</keyword>
<keyword evidence="3 9" id="KW-0808">Transferase</keyword>
<evidence type="ECO:0000256" key="1">
    <source>
        <dbReference type="ARBA" id="ARBA00010682"/>
    </source>
</evidence>
<dbReference type="SUPFAM" id="SSF56024">
    <property type="entry name" value="Phospholipase D/nuclease"/>
    <property type="match status" value="2"/>
</dbReference>
<evidence type="ECO:0000256" key="2">
    <source>
        <dbReference type="ARBA" id="ARBA00022516"/>
    </source>
</evidence>
<feature type="domain" description="PLD phosphodiesterase" evidence="8">
    <location>
        <begin position="343"/>
        <end position="370"/>
    </location>
</feature>